<organism evidence="2 3">
    <name type="scientific">Tranquillimonas rosea</name>
    <dbReference type="NCBI Taxonomy" id="641238"/>
    <lineage>
        <taxon>Bacteria</taxon>
        <taxon>Pseudomonadati</taxon>
        <taxon>Pseudomonadota</taxon>
        <taxon>Alphaproteobacteria</taxon>
        <taxon>Rhodobacterales</taxon>
        <taxon>Roseobacteraceae</taxon>
        <taxon>Tranquillimonas</taxon>
    </lineage>
</organism>
<feature type="chain" id="PRO_5011743832" description="Acetolactate synthase" evidence="1">
    <location>
        <begin position="27"/>
        <end position="135"/>
    </location>
</feature>
<dbReference type="Proteomes" id="UP000198885">
    <property type="component" value="Unassembled WGS sequence"/>
</dbReference>
<keyword evidence="3" id="KW-1185">Reference proteome</keyword>
<gene>
    <name evidence="2" type="ORF">SAMN04490244_108147</name>
</gene>
<dbReference type="RefSeq" id="WP_092694802.1">
    <property type="nucleotide sequence ID" value="NZ_FOGU01000008.1"/>
</dbReference>
<reference evidence="2 3" key="1">
    <citation type="submission" date="2016-10" db="EMBL/GenBank/DDBJ databases">
        <authorList>
            <person name="de Groot N.N."/>
        </authorList>
    </citation>
    <scope>NUCLEOTIDE SEQUENCE [LARGE SCALE GENOMIC DNA]</scope>
    <source>
        <strain evidence="2 3">DSM 23042</strain>
    </source>
</reference>
<dbReference type="EMBL" id="FOGU01000008">
    <property type="protein sequence ID" value="SES25853.1"/>
    <property type="molecule type" value="Genomic_DNA"/>
</dbReference>
<name>A0A1H9VX42_9RHOB</name>
<evidence type="ECO:0000256" key="1">
    <source>
        <dbReference type="SAM" id="SignalP"/>
    </source>
</evidence>
<evidence type="ECO:0000313" key="2">
    <source>
        <dbReference type="EMBL" id="SES25853.1"/>
    </source>
</evidence>
<dbReference type="Pfam" id="PF20107">
    <property type="entry name" value="DUF6497"/>
    <property type="match status" value="1"/>
</dbReference>
<accession>A0A1H9VX42</accession>
<dbReference type="AlphaFoldDB" id="A0A1H9VX42"/>
<dbReference type="InterPro" id="IPR045467">
    <property type="entry name" value="DUF6497"/>
</dbReference>
<dbReference type="OrthoDB" id="7862028at2"/>
<protein>
    <recommendedName>
        <fullName evidence="4">Acetolactate synthase</fullName>
    </recommendedName>
</protein>
<dbReference type="STRING" id="641238.SAMN04490244_108147"/>
<sequence>MRHAIPNRTAAILVAGLVCAGTPAAAQQDIHLPSGRDVSLIEMRTDSPGADRIYRFRFLAPGLEGPSDFDTAEDDMAYLCEHYAIPHLPEDGPAADRIVVSLSDREIPFGQSVPEAVQFFEAYRPEGGTCIWEGL</sequence>
<keyword evidence="1" id="KW-0732">Signal</keyword>
<feature type="signal peptide" evidence="1">
    <location>
        <begin position="1"/>
        <end position="26"/>
    </location>
</feature>
<evidence type="ECO:0000313" key="3">
    <source>
        <dbReference type="Proteomes" id="UP000198885"/>
    </source>
</evidence>
<proteinExistence type="predicted"/>
<evidence type="ECO:0008006" key="4">
    <source>
        <dbReference type="Google" id="ProtNLM"/>
    </source>
</evidence>